<sequence>MFYWIMKRIFIGPLVNLLFRPWVKGLDNIPATGAAVIVSNHLSFSDSIFLPLAVPRPVVFLAKSEYFTGKGLKGKLTAAFFRLTNQLPMDRSGGAASATSLSAGEEILKSGALLGIYPEGTRSPDGRLYRGKTGVAKLILATGVPVIPVAMIGTDKVQPIGRRIPNIRRVGIIVGEPMDFRRYAGMGEDRFIQRSVTDEIMYALMRLSGQEYVDVYASSVKERLASAKTAGRKTSKKAERIADPSRQAAVRLEGSAPADVFQPSSDTSLPPSTEGPLPGEVRTIGHDPGEASDETPDPPAAPRRTRKRHEGDSSSRAM</sequence>
<dbReference type="PANTHER" id="PTHR10434:SF11">
    <property type="entry name" value="1-ACYL-SN-GLYCEROL-3-PHOSPHATE ACYLTRANSFERASE"/>
    <property type="match status" value="1"/>
</dbReference>
<protein>
    <recommendedName>
        <fullName evidence="4">Phospholipid/glycerol acyltransferase domain-containing protein</fullName>
    </recommendedName>
</protein>
<dbReference type="Pfam" id="PF01553">
    <property type="entry name" value="Acyltransferase"/>
    <property type="match status" value="1"/>
</dbReference>
<feature type="compositionally biased region" description="Polar residues" evidence="3">
    <location>
        <begin position="262"/>
        <end position="271"/>
    </location>
</feature>
<dbReference type="SUPFAM" id="SSF69593">
    <property type="entry name" value="Glycerol-3-phosphate (1)-acyltransferase"/>
    <property type="match status" value="1"/>
</dbReference>
<reference evidence="5 6" key="1">
    <citation type="journal article" date="2019" name="Int. J. Syst. Evol. Microbiol.">
        <title>The Global Catalogue of Microorganisms (GCM) 10K type strain sequencing project: providing services to taxonomists for standard genome sequencing and annotation.</title>
        <authorList>
            <consortium name="The Broad Institute Genomics Platform"/>
            <consortium name="The Broad Institute Genome Sequencing Center for Infectious Disease"/>
            <person name="Wu L."/>
            <person name="Ma J."/>
        </authorList>
    </citation>
    <scope>NUCLEOTIDE SEQUENCE [LARGE SCALE GENOMIC DNA]</scope>
    <source>
        <strain evidence="5 6">JCM 14917</strain>
    </source>
</reference>
<dbReference type="CDD" id="cd07989">
    <property type="entry name" value="LPLAT_AGPAT-like"/>
    <property type="match status" value="1"/>
</dbReference>
<organism evidence="5 6">
    <name type="scientific">Arthrobacter parietis</name>
    <dbReference type="NCBI Taxonomy" id="271434"/>
    <lineage>
        <taxon>Bacteria</taxon>
        <taxon>Bacillati</taxon>
        <taxon>Actinomycetota</taxon>
        <taxon>Actinomycetes</taxon>
        <taxon>Micrococcales</taxon>
        <taxon>Micrococcaceae</taxon>
        <taxon>Arthrobacter</taxon>
    </lineage>
</organism>
<evidence type="ECO:0000256" key="2">
    <source>
        <dbReference type="ARBA" id="ARBA00023315"/>
    </source>
</evidence>
<evidence type="ECO:0000256" key="1">
    <source>
        <dbReference type="ARBA" id="ARBA00022679"/>
    </source>
</evidence>
<dbReference type="Proteomes" id="UP001500974">
    <property type="component" value="Unassembled WGS sequence"/>
</dbReference>
<feature type="domain" description="Phospholipid/glycerol acyltransferase" evidence="4">
    <location>
        <begin position="35"/>
        <end position="154"/>
    </location>
</feature>
<comment type="caution">
    <text evidence="5">The sequence shown here is derived from an EMBL/GenBank/DDBJ whole genome shotgun (WGS) entry which is preliminary data.</text>
</comment>
<feature type="compositionally biased region" description="Basic and acidic residues" evidence="3">
    <location>
        <begin position="309"/>
        <end position="318"/>
    </location>
</feature>
<name>A0ABN3AZ19_9MICC</name>
<proteinExistence type="predicted"/>
<evidence type="ECO:0000313" key="5">
    <source>
        <dbReference type="EMBL" id="GAA2176579.1"/>
    </source>
</evidence>
<dbReference type="InterPro" id="IPR002123">
    <property type="entry name" value="Plipid/glycerol_acylTrfase"/>
</dbReference>
<evidence type="ECO:0000256" key="3">
    <source>
        <dbReference type="SAM" id="MobiDB-lite"/>
    </source>
</evidence>
<feature type="region of interest" description="Disordered" evidence="3">
    <location>
        <begin position="226"/>
        <end position="318"/>
    </location>
</feature>
<keyword evidence="6" id="KW-1185">Reference proteome</keyword>
<evidence type="ECO:0000313" key="6">
    <source>
        <dbReference type="Proteomes" id="UP001500974"/>
    </source>
</evidence>
<gene>
    <name evidence="5" type="ORF">GCM10009784_23610</name>
</gene>
<keyword evidence="2" id="KW-0012">Acyltransferase</keyword>
<dbReference type="RefSeq" id="WP_277357832.1">
    <property type="nucleotide sequence ID" value="NZ_BAAAON010000002.1"/>
</dbReference>
<dbReference type="EMBL" id="BAAAON010000002">
    <property type="protein sequence ID" value="GAA2176579.1"/>
    <property type="molecule type" value="Genomic_DNA"/>
</dbReference>
<evidence type="ECO:0000259" key="4">
    <source>
        <dbReference type="SMART" id="SM00563"/>
    </source>
</evidence>
<dbReference type="PANTHER" id="PTHR10434">
    <property type="entry name" value="1-ACYL-SN-GLYCEROL-3-PHOSPHATE ACYLTRANSFERASE"/>
    <property type="match status" value="1"/>
</dbReference>
<keyword evidence="1" id="KW-0808">Transferase</keyword>
<dbReference type="SMART" id="SM00563">
    <property type="entry name" value="PlsC"/>
    <property type="match status" value="1"/>
</dbReference>
<accession>A0ABN3AZ19</accession>